<proteinExistence type="predicted"/>
<name>A0A3M7RHN9_BRAPC</name>
<evidence type="ECO:0000313" key="1">
    <source>
        <dbReference type="EMBL" id="RNA22944.1"/>
    </source>
</evidence>
<evidence type="ECO:0000313" key="2">
    <source>
        <dbReference type="Proteomes" id="UP000276133"/>
    </source>
</evidence>
<dbReference type="AlphaFoldDB" id="A0A3M7RHN9"/>
<gene>
    <name evidence="1" type="ORF">BpHYR1_005779</name>
</gene>
<keyword evidence="2" id="KW-1185">Reference proteome</keyword>
<feature type="non-terminal residue" evidence="1">
    <location>
        <position position="73"/>
    </location>
</feature>
<reference evidence="1 2" key="1">
    <citation type="journal article" date="2018" name="Sci. Rep.">
        <title>Genomic signatures of local adaptation to the degree of environmental predictability in rotifers.</title>
        <authorList>
            <person name="Franch-Gras L."/>
            <person name="Hahn C."/>
            <person name="Garcia-Roger E.M."/>
            <person name="Carmona M.J."/>
            <person name="Serra M."/>
            <person name="Gomez A."/>
        </authorList>
    </citation>
    <scope>NUCLEOTIDE SEQUENCE [LARGE SCALE GENOMIC DNA]</scope>
    <source>
        <strain evidence="1">HYR1</strain>
    </source>
</reference>
<comment type="caution">
    <text evidence="1">The sequence shown here is derived from an EMBL/GenBank/DDBJ whole genome shotgun (WGS) entry which is preliminary data.</text>
</comment>
<organism evidence="1 2">
    <name type="scientific">Brachionus plicatilis</name>
    <name type="common">Marine rotifer</name>
    <name type="synonym">Brachionus muelleri</name>
    <dbReference type="NCBI Taxonomy" id="10195"/>
    <lineage>
        <taxon>Eukaryota</taxon>
        <taxon>Metazoa</taxon>
        <taxon>Spiralia</taxon>
        <taxon>Gnathifera</taxon>
        <taxon>Rotifera</taxon>
        <taxon>Eurotatoria</taxon>
        <taxon>Monogononta</taxon>
        <taxon>Pseudotrocha</taxon>
        <taxon>Ploima</taxon>
        <taxon>Brachionidae</taxon>
        <taxon>Brachionus</taxon>
    </lineage>
</organism>
<sequence length="73" mass="8601">MNRQLCVDFLKSIKQCQWKTYSEFVKSFQELRVISLNENDWNLSTCTCPSCTNIIFAGILKLMINSKYHFNSK</sequence>
<dbReference type="EMBL" id="REGN01003373">
    <property type="protein sequence ID" value="RNA22944.1"/>
    <property type="molecule type" value="Genomic_DNA"/>
</dbReference>
<protein>
    <submittedName>
        <fullName evidence="1">Uncharacterized protein</fullName>
    </submittedName>
</protein>
<accession>A0A3M7RHN9</accession>
<dbReference type="Proteomes" id="UP000276133">
    <property type="component" value="Unassembled WGS sequence"/>
</dbReference>